<accession>A0A8J2WRJ2</accession>
<evidence type="ECO:0000313" key="7">
    <source>
        <dbReference type="Proteomes" id="UP000789595"/>
    </source>
</evidence>
<comment type="similarity">
    <text evidence="1">Belongs to the bacterial ribosomal protein bTHX family.</text>
</comment>
<evidence type="ECO:0000256" key="3">
    <source>
        <dbReference type="ARBA" id="ARBA00023274"/>
    </source>
</evidence>
<keyword evidence="7" id="KW-1185">Reference proteome</keyword>
<reference evidence="6" key="1">
    <citation type="submission" date="2021-11" db="EMBL/GenBank/DDBJ databases">
        <authorList>
            <consortium name="Genoscope - CEA"/>
            <person name="William W."/>
        </authorList>
    </citation>
    <scope>NUCLEOTIDE SEQUENCE</scope>
</reference>
<sequence length="111" mass="12037">MRRVVLALIALVGYAEAFVAPQPTSAPLTVVAGRNDKRTKKGKVYAGSNGKSRPRKPGGEKGPVDPYLTLREWGARQDPAMSVEEVVAAKMADKRKVEITLEDIMDAVTPF</sequence>
<evidence type="ECO:0000256" key="5">
    <source>
        <dbReference type="SAM" id="SignalP"/>
    </source>
</evidence>
<evidence type="ECO:0000256" key="4">
    <source>
        <dbReference type="SAM" id="MobiDB-lite"/>
    </source>
</evidence>
<proteinExistence type="inferred from homology"/>
<evidence type="ECO:0000256" key="1">
    <source>
        <dbReference type="ARBA" id="ARBA00010834"/>
    </source>
</evidence>
<evidence type="ECO:0000313" key="6">
    <source>
        <dbReference type="EMBL" id="CAH0364419.1"/>
    </source>
</evidence>
<dbReference type="InterPro" id="IPR030826">
    <property type="entry name" value="Ribosomal_bTHX/bTHXc/bTHXm"/>
</dbReference>
<dbReference type="GO" id="GO:1990904">
    <property type="term" value="C:ribonucleoprotein complex"/>
    <property type="evidence" value="ECO:0007669"/>
    <property type="project" value="UniProtKB-KW"/>
</dbReference>
<keyword evidence="5" id="KW-0732">Signal</keyword>
<gene>
    <name evidence="6" type="ORF">PECAL_1P07800</name>
</gene>
<evidence type="ECO:0000256" key="2">
    <source>
        <dbReference type="ARBA" id="ARBA00022980"/>
    </source>
</evidence>
<dbReference type="NCBIfam" id="TIGR04560">
    <property type="entry name" value="ribo_THX"/>
    <property type="match status" value="1"/>
</dbReference>
<dbReference type="EMBL" id="CAKKNE010000001">
    <property type="protein sequence ID" value="CAH0364419.1"/>
    <property type="molecule type" value="Genomic_DNA"/>
</dbReference>
<feature type="chain" id="PRO_5035154884" evidence="5">
    <location>
        <begin position="18"/>
        <end position="111"/>
    </location>
</feature>
<dbReference type="GO" id="GO:0005840">
    <property type="term" value="C:ribosome"/>
    <property type="evidence" value="ECO:0007669"/>
    <property type="project" value="UniProtKB-KW"/>
</dbReference>
<feature type="signal peptide" evidence="5">
    <location>
        <begin position="1"/>
        <end position="17"/>
    </location>
</feature>
<keyword evidence="3" id="KW-0687">Ribonucleoprotein</keyword>
<dbReference type="AlphaFoldDB" id="A0A8J2WRJ2"/>
<dbReference type="Proteomes" id="UP000789595">
    <property type="component" value="Unassembled WGS sequence"/>
</dbReference>
<name>A0A8J2WRJ2_9STRA</name>
<dbReference type="OrthoDB" id="200403at2759"/>
<protein>
    <submittedName>
        <fullName evidence="6">Uncharacterized protein</fullName>
    </submittedName>
</protein>
<comment type="caution">
    <text evidence="6">The sequence shown here is derived from an EMBL/GenBank/DDBJ whole genome shotgun (WGS) entry which is preliminary data.</text>
</comment>
<keyword evidence="2" id="KW-0689">Ribosomal protein</keyword>
<feature type="region of interest" description="Disordered" evidence="4">
    <location>
        <begin position="30"/>
        <end position="65"/>
    </location>
</feature>
<organism evidence="6 7">
    <name type="scientific">Pelagomonas calceolata</name>
    <dbReference type="NCBI Taxonomy" id="35677"/>
    <lineage>
        <taxon>Eukaryota</taxon>
        <taxon>Sar</taxon>
        <taxon>Stramenopiles</taxon>
        <taxon>Ochrophyta</taxon>
        <taxon>Pelagophyceae</taxon>
        <taxon>Pelagomonadales</taxon>
        <taxon>Pelagomonadaceae</taxon>
        <taxon>Pelagomonas</taxon>
    </lineage>
</organism>